<organism evidence="2 3">
    <name type="scientific">Hyaloscypha variabilis (strain UAMH 11265 / GT02V1 / F)</name>
    <name type="common">Meliniomyces variabilis</name>
    <dbReference type="NCBI Taxonomy" id="1149755"/>
    <lineage>
        <taxon>Eukaryota</taxon>
        <taxon>Fungi</taxon>
        <taxon>Dikarya</taxon>
        <taxon>Ascomycota</taxon>
        <taxon>Pezizomycotina</taxon>
        <taxon>Leotiomycetes</taxon>
        <taxon>Helotiales</taxon>
        <taxon>Hyaloscyphaceae</taxon>
        <taxon>Hyaloscypha</taxon>
        <taxon>Hyaloscypha variabilis</taxon>
    </lineage>
</organism>
<accession>A0A2J6S9W8</accession>
<evidence type="ECO:0000313" key="3">
    <source>
        <dbReference type="Proteomes" id="UP000235786"/>
    </source>
</evidence>
<reference evidence="2 3" key="1">
    <citation type="submission" date="2016-04" db="EMBL/GenBank/DDBJ databases">
        <title>A degradative enzymes factory behind the ericoid mycorrhizal symbiosis.</title>
        <authorList>
            <consortium name="DOE Joint Genome Institute"/>
            <person name="Martino E."/>
            <person name="Morin E."/>
            <person name="Grelet G."/>
            <person name="Kuo A."/>
            <person name="Kohler A."/>
            <person name="Daghino S."/>
            <person name="Barry K."/>
            <person name="Choi C."/>
            <person name="Cichocki N."/>
            <person name="Clum A."/>
            <person name="Copeland A."/>
            <person name="Hainaut M."/>
            <person name="Haridas S."/>
            <person name="Labutti K."/>
            <person name="Lindquist E."/>
            <person name="Lipzen A."/>
            <person name="Khouja H.-R."/>
            <person name="Murat C."/>
            <person name="Ohm R."/>
            <person name="Olson A."/>
            <person name="Spatafora J."/>
            <person name="Veneault-Fourrey C."/>
            <person name="Henrissat B."/>
            <person name="Grigoriev I."/>
            <person name="Martin F."/>
            <person name="Perotto S."/>
        </authorList>
    </citation>
    <scope>NUCLEOTIDE SEQUENCE [LARGE SCALE GENOMIC DNA]</scope>
    <source>
        <strain evidence="2 3">F</strain>
    </source>
</reference>
<feature type="compositionally biased region" description="Basic and acidic residues" evidence="1">
    <location>
        <begin position="42"/>
        <end position="54"/>
    </location>
</feature>
<protein>
    <submittedName>
        <fullName evidence="2">Uncharacterized protein</fullName>
    </submittedName>
</protein>
<gene>
    <name evidence="2" type="ORF">L207DRAFT_576336</name>
</gene>
<name>A0A2J6S9W8_HYAVF</name>
<proteinExistence type="predicted"/>
<dbReference type="Proteomes" id="UP000235786">
    <property type="component" value="Unassembled WGS sequence"/>
</dbReference>
<dbReference type="AlphaFoldDB" id="A0A2J6S9W8"/>
<dbReference type="EMBL" id="KZ613938">
    <property type="protein sequence ID" value="PMD47561.1"/>
    <property type="molecule type" value="Genomic_DNA"/>
</dbReference>
<evidence type="ECO:0000313" key="2">
    <source>
        <dbReference type="EMBL" id="PMD47561.1"/>
    </source>
</evidence>
<evidence type="ECO:0000256" key="1">
    <source>
        <dbReference type="SAM" id="MobiDB-lite"/>
    </source>
</evidence>
<keyword evidence="3" id="KW-1185">Reference proteome</keyword>
<dbReference type="OrthoDB" id="10542242at2759"/>
<feature type="region of interest" description="Disordered" evidence="1">
    <location>
        <begin position="31"/>
        <end position="81"/>
    </location>
</feature>
<sequence>MYDFREKTVTPARVRGAGVEVERERGDILGIPKRAKANVPDGGEHSEVNVRDGGKQSGGSIPDGEEHSEVNVIDGGEQSEANVTKVVEQSKGRGGTNLNKQLPAIPSLSPVQWGQLTNTIKIVIVLETMEQTQEVAEYLDFSNDEMNEVNGLLAVESRRHQQYEQDANALTQVMQRFARGLITAAEQEEQMEVVYALNKQHLHEAAPSGYIVQPSDVQAAQSFVRARAPDVRSCEIIINGLARHVGLDYSYETINALVVDPLDEDDEDDAEDEQCHD</sequence>